<dbReference type="PANTHER" id="PTHR35561:SF1">
    <property type="entry name" value="RNA 2',3'-CYCLIC PHOSPHODIESTERASE"/>
    <property type="match status" value="1"/>
</dbReference>
<evidence type="ECO:0000313" key="4">
    <source>
        <dbReference type="EMBL" id="RKS72780.1"/>
    </source>
</evidence>
<dbReference type="InterPro" id="IPR004175">
    <property type="entry name" value="RNA_CPDase"/>
</dbReference>
<dbReference type="PANTHER" id="PTHR35561">
    <property type="entry name" value="RNA 2',3'-CYCLIC PHOSPHODIESTERASE"/>
    <property type="match status" value="1"/>
</dbReference>
<gene>
    <name evidence="4" type="ORF">CLV35_3031</name>
</gene>
<organism evidence="4 5">
    <name type="scientific">Motilibacter peucedani</name>
    <dbReference type="NCBI Taxonomy" id="598650"/>
    <lineage>
        <taxon>Bacteria</taxon>
        <taxon>Bacillati</taxon>
        <taxon>Actinomycetota</taxon>
        <taxon>Actinomycetes</taxon>
        <taxon>Motilibacterales</taxon>
        <taxon>Motilibacteraceae</taxon>
        <taxon>Motilibacter</taxon>
    </lineage>
</organism>
<feature type="active site" description="Proton acceptor" evidence="2">
    <location>
        <position position="117"/>
    </location>
</feature>
<keyword evidence="5" id="KW-1185">Reference proteome</keyword>
<dbReference type="Pfam" id="PF02834">
    <property type="entry name" value="LigT_PEase"/>
    <property type="match status" value="1"/>
</dbReference>
<evidence type="ECO:0000256" key="1">
    <source>
        <dbReference type="ARBA" id="ARBA00022801"/>
    </source>
</evidence>
<comment type="caution">
    <text evidence="4">The sequence shown here is derived from an EMBL/GenBank/DDBJ whole genome shotgun (WGS) entry which is preliminary data.</text>
</comment>
<dbReference type="EMBL" id="RBWV01000013">
    <property type="protein sequence ID" value="RKS72780.1"/>
    <property type="molecule type" value="Genomic_DNA"/>
</dbReference>
<name>A0A420XNB7_9ACTN</name>
<dbReference type="GO" id="GO:0008664">
    <property type="term" value="F:RNA 2',3'-cyclic 3'-phosphodiesterase activity"/>
    <property type="evidence" value="ECO:0007669"/>
    <property type="project" value="UniProtKB-EC"/>
</dbReference>
<keyword evidence="1 2" id="KW-0378">Hydrolase</keyword>
<reference evidence="4 5" key="1">
    <citation type="submission" date="2018-10" db="EMBL/GenBank/DDBJ databases">
        <title>Genomic Encyclopedia of Archaeal and Bacterial Type Strains, Phase II (KMG-II): from individual species to whole genera.</title>
        <authorList>
            <person name="Goeker M."/>
        </authorList>
    </citation>
    <scope>NUCLEOTIDE SEQUENCE [LARGE SCALE GENOMIC DNA]</scope>
    <source>
        <strain evidence="4 5">RP-AC37</strain>
    </source>
</reference>
<comment type="function">
    <text evidence="2">Hydrolyzes RNA 2',3'-cyclic phosphodiester to an RNA 2'-phosphomonoester.</text>
</comment>
<feature type="short sequence motif" description="HXTX 2" evidence="2">
    <location>
        <begin position="117"/>
        <end position="120"/>
    </location>
</feature>
<evidence type="ECO:0000256" key="2">
    <source>
        <dbReference type="HAMAP-Rule" id="MF_01940"/>
    </source>
</evidence>
<feature type="active site" description="Proton donor" evidence="2">
    <location>
        <position position="43"/>
    </location>
</feature>
<dbReference type="NCBIfam" id="TIGR02258">
    <property type="entry name" value="2_5_ligase"/>
    <property type="match status" value="1"/>
</dbReference>
<evidence type="ECO:0000313" key="5">
    <source>
        <dbReference type="Proteomes" id="UP000281955"/>
    </source>
</evidence>
<feature type="short sequence motif" description="HXTX 1" evidence="2">
    <location>
        <begin position="43"/>
        <end position="46"/>
    </location>
</feature>
<dbReference type="AlphaFoldDB" id="A0A420XNB7"/>
<dbReference type="RefSeq" id="WP_183062001.1">
    <property type="nucleotide sequence ID" value="NZ_RBWV01000013.1"/>
</dbReference>
<protein>
    <recommendedName>
        <fullName evidence="2">RNA 2',3'-cyclic phosphodiesterase</fullName>
        <shortName evidence="2">RNA 2',3'-CPDase</shortName>
        <ecNumber evidence="2">3.1.4.58</ecNumber>
    </recommendedName>
</protein>
<dbReference type="SUPFAM" id="SSF55144">
    <property type="entry name" value="LigT-like"/>
    <property type="match status" value="1"/>
</dbReference>
<accession>A0A420XNB7</accession>
<proteinExistence type="inferred from homology"/>
<feature type="domain" description="Phosphoesterase HXTX" evidence="3">
    <location>
        <begin position="17"/>
        <end position="87"/>
    </location>
</feature>
<comment type="catalytic activity">
    <reaction evidence="2">
        <text>a 3'-end 2',3'-cyclophospho-ribonucleotide-RNA + H2O = a 3'-end 2'-phospho-ribonucleotide-RNA + H(+)</text>
        <dbReference type="Rhea" id="RHEA:11828"/>
        <dbReference type="Rhea" id="RHEA-COMP:10464"/>
        <dbReference type="Rhea" id="RHEA-COMP:17353"/>
        <dbReference type="ChEBI" id="CHEBI:15377"/>
        <dbReference type="ChEBI" id="CHEBI:15378"/>
        <dbReference type="ChEBI" id="CHEBI:83064"/>
        <dbReference type="ChEBI" id="CHEBI:173113"/>
        <dbReference type="EC" id="3.1.4.58"/>
    </reaction>
</comment>
<dbReference type="GO" id="GO:0016874">
    <property type="term" value="F:ligase activity"/>
    <property type="evidence" value="ECO:0007669"/>
    <property type="project" value="UniProtKB-KW"/>
</dbReference>
<dbReference type="EC" id="3.1.4.58" evidence="2"/>
<sequence length="173" mass="18676">MTDDPPTRVFVALWPSAEAAAHLQAALDALDAPLRWVPAERRHITLAFVGDVDGEGVAKVVQHTQQAVRSSAPLHLQLAGAGRFGSSVLWAGVAGDTEPLAALARAIGWQDEQLRSHLTLARGRGKPDLRPWAQRLADYAGPEWTAQDVTVVRSLLGPSPRYEVLERIALTTP</sequence>
<dbReference type="InterPro" id="IPR009097">
    <property type="entry name" value="Cyclic_Pdiesterase"/>
</dbReference>
<keyword evidence="4" id="KW-0436">Ligase</keyword>
<evidence type="ECO:0000259" key="3">
    <source>
        <dbReference type="Pfam" id="PF02834"/>
    </source>
</evidence>
<dbReference type="Proteomes" id="UP000281955">
    <property type="component" value="Unassembled WGS sequence"/>
</dbReference>
<dbReference type="InParanoid" id="A0A420XNB7"/>
<dbReference type="HAMAP" id="MF_01940">
    <property type="entry name" value="RNA_CPDase"/>
    <property type="match status" value="1"/>
</dbReference>
<dbReference type="Gene3D" id="3.90.1140.10">
    <property type="entry name" value="Cyclic phosphodiesterase"/>
    <property type="match status" value="1"/>
</dbReference>
<dbReference type="InterPro" id="IPR014051">
    <property type="entry name" value="Phosphoesterase_HXTX"/>
</dbReference>
<dbReference type="GO" id="GO:0004113">
    <property type="term" value="F:2',3'-cyclic-nucleotide 3'-phosphodiesterase activity"/>
    <property type="evidence" value="ECO:0007669"/>
    <property type="project" value="InterPro"/>
</dbReference>
<comment type="similarity">
    <text evidence="2">Belongs to the 2H phosphoesterase superfamily. ThpR family.</text>
</comment>